<organism evidence="2 3">
    <name type="scientific">Pseudomonas putida</name>
    <name type="common">Arthrobacter siderocapsulatus</name>
    <dbReference type="NCBI Taxonomy" id="303"/>
    <lineage>
        <taxon>Bacteria</taxon>
        <taxon>Pseudomonadati</taxon>
        <taxon>Pseudomonadota</taxon>
        <taxon>Gammaproteobacteria</taxon>
        <taxon>Pseudomonadales</taxon>
        <taxon>Pseudomonadaceae</taxon>
        <taxon>Pseudomonas</taxon>
    </lineage>
</organism>
<dbReference type="Gene3D" id="3.30.830.10">
    <property type="entry name" value="Metalloenzyme, LuxS/M16 peptidase-like"/>
    <property type="match status" value="2"/>
</dbReference>
<dbReference type="RefSeq" id="WP_084853784.1">
    <property type="nucleotide sequence ID" value="NZ_NBWC01000002.1"/>
</dbReference>
<dbReference type="AlphaFoldDB" id="A0A1X1A6W7"/>
<comment type="caution">
    <text evidence="2">The sequence shown here is derived from an EMBL/GenBank/DDBJ whole genome shotgun (WGS) entry which is preliminary data.</text>
</comment>
<dbReference type="EMBL" id="NBWC01000002">
    <property type="protein sequence ID" value="ORL67673.1"/>
    <property type="molecule type" value="Genomic_DNA"/>
</dbReference>
<dbReference type="PANTHER" id="PTHR11851:SF224">
    <property type="entry name" value="PROCESSING PROTEASE"/>
    <property type="match status" value="1"/>
</dbReference>
<name>A0A1X1A6W7_PSEPU</name>
<proteinExistence type="predicted"/>
<dbReference type="PANTHER" id="PTHR11851">
    <property type="entry name" value="METALLOPROTEASE"/>
    <property type="match status" value="1"/>
</dbReference>
<dbReference type="InterPro" id="IPR011249">
    <property type="entry name" value="Metalloenz_LuxS/M16"/>
</dbReference>
<dbReference type="SUPFAM" id="SSF63411">
    <property type="entry name" value="LuxS/MPP-like metallohydrolase"/>
    <property type="match status" value="2"/>
</dbReference>
<reference evidence="2 3" key="1">
    <citation type="submission" date="2017-04" db="EMBL/GenBank/DDBJ databases">
        <title>Presence of VIM-2 positive Pseudomonas species in chickens and their surrounding environment.</title>
        <authorList>
            <person name="Zhang R."/>
        </authorList>
    </citation>
    <scope>NUCLEOTIDE SEQUENCE [LARGE SCALE GENOMIC DNA]</scope>
    <source>
        <strain evidence="2 3">DZ-C18</strain>
    </source>
</reference>
<gene>
    <name evidence="2" type="ORF">B7H17_01030</name>
</gene>
<accession>A0A1X1A6W7</accession>
<protein>
    <recommendedName>
        <fullName evidence="1">Peptidase M16 C-terminal domain-containing protein</fullName>
    </recommendedName>
</protein>
<dbReference type="Pfam" id="PF05193">
    <property type="entry name" value="Peptidase_M16_C"/>
    <property type="match status" value="1"/>
</dbReference>
<evidence type="ECO:0000313" key="3">
    <source>
        <dbReference type="Proteomes" id="UP000193675"/>
    </source>
</evidence>
<feature type="domain" description="Peptidase M16 C-terminal" evidence="1">
    <location>
        <begin position="212"/>
        <end position="386"/>
    </location>
</feature>
<dbReference type="Proteomes" id="UP000193675">
    <property type="component" value="Unassembled WGS sequence"/>
</dbReference>
<evidence type="ECO:0000259" key="1">
    <source>
        <dbReference type="Pfam" id="PF05193"/>
    </source>
</evidence>
<dbReference type="OrthoDB" id="7022030at2"/>
<dbReference type="InterPro" id="IPR007863">
    <property type="entry name" value="Peptidase_M16_C"/>
</dbReference>
<dbReference type="GO" id="GO:0046872">
    <property type="term" value="F:metal ion binding"/>
    <property type="evidence" value="ECO:0007669"/>
    <property type="project" value="InterPro"/>
</dbReference>
<dbReference type="InterPro" id="IPR050361">
    <property type="entry name" value="MPP/UQCRC_Complex"/>
</dbReference>
<sequence length="471" mass="51113">MTDTSFYSTAHDTCVSPVDYSLGTLLENLTSLQEVDLRHFQPLSPEIHRWHTKEGAQVHLVPIHDWPVFDLVLRFKAGSAADGDTPGLAALALYTLDQGTGDLDAARFADRLEGLGATLDRKISQDYAIVSLRGLSTPALRDGAMRLVTAMVAKPAFRDADIGKIRERLVNYHRSNTRSARTLLFEETARRLFSGHPYATSPAGTPEGLAGITPEQVVAFHRKAYSAQNLGIGLVGDLSLEEAETLVASLTQALPRQWMSITPAPLPLAKAQPLHIERSGASTTVLLTLPLHTYPTDTDYPALLMADEMLGGSFESRLTAELRTRRALTYTVSSNLVPMDAGCLWHIMWEVQPQYRDASQALVSNLVNCFIQHGPSLGECEFALNQTAGKLLRAMANSAALAIGLVNLGNQNLPADHLATLLDKLATLTSEDIRQAARGLNMQHACFASLGPSVEQQPLPTTATIGEPTHQ</sequence>
<evidence type="ECO:0000313" key="2">
    <source>
        <dbReference type="EMBL" id="ORL67673.1"/>
    </source>
</evidence>